<dbReference type="InterPro" id="IPR011059">
    <property type="entry name" value="Metal-dep_hydrolase_composite"/>
</dbReference>
<keyword evidence="1" id="KW-1133">Transmembrane helix</keyword>
<name>A0A9J5XRV5_SOLCO</name>
<dbReference type="SUPFAM" id="SSF51338">
    <property type="entry name" value="Composite domain of metallo-dependent hydrolases"/>
    <property type="match status" value="1"/>
</dbReference>
<accession>A0A9J5XRV5</accession>
<dbReference type="OrthoDB" id="3501663at2759"/>
<evidence type="ECO:0000313" key="2">
    <source>
        <dbReference type="EMBL" id="KAG5589710.1"/>
    </source>
</evidence>
<dbReference type="PANTHER" id="PTHR22642">
    <property type="entry name" value="IMIDAZOLONEPROPIONASE"/>
    <property type="match status" value="1"/>
</dbReference>
<protein>
    <recommendedName>
        <fullName evidence="4">Amidohydrolase 3 domain-containing protein</fullName>
    </recommendedName>
</protein>
<dbReference type="GO" id="GO:0016810">
    <property type="term" value="F:hydrolase activity, acting on carbon-nitrogen (but not peptide) bonds"/>
    <property type="evidence" value="ECO:0007669"/>
    <property type="project" value="InterPro"/>
</dbReference>
<gene>
    <name evidence="2" type="ORF">H5410_040224</name>
</gene>
<evidence type="ECO:0000256" key="1">
    <source>
        <dbReference type="SAM" id="Phobius"/>
    </source>
</evidence>
<dbReference type="Gene3D" id="2.30.40.10">
    <property type="entry name" value="Urease, subunit C, domain 1"/>
    <property type="match status" value="1"/>
</dbReference>
<keyword evidence="1" id="KW-0812">Transmembrane</keyword>
<dbReference type="EMBL" id="JACXVP010000008">
    <property type="protein sequence ID" value="KAG5589710.1"/>
    <property type="molecule type" value="Genomic_DNA"/>
</dbReference>
<reference evidence="2 3" key="1">
    <citation type="submission" date="2020-09" db="EMBL/GenBank/DDBJ databases">
        <title>De no assembly of potato wild relative species, Solanum commersonii.</title>
        <authorList>
            <person name="Cho K."/>
        </authorList>
    </citation>
    <scope>NUCLEOTIDE SEQUENCE [LARGE SCALE GENOMIC DNA]</scope>
    <source>
        <strain evidence="2">LZ3.2</strain>
        <tissue evidence="2">Leaf</tissue>
    </source>
</reference>
<dbReference type="PANTHER" id="PTHR22642:SF2">
    <property type="entry name" value="PROTEIN LONG AFTER FAR-RED 3"/>
    <property type="match status" value="1"/>
</dbReference>
<organism evidence="2 3">
    <name type="scientific">Solanum commersonii</name>
    <name type="common">Commerson's wild potato</name>
    <name type="synonym">Commerson's nightshade</name>
    <dbReference type="NCBI Taxonomy" id="4109"/>
    <lineage>
        <taxon>Eukaryota</taxon>
        <taxon>Viridiplantae</taxon>
        <taxon>Streptophyta</taxon>
        <taxon>Embryophyta</taxon>
        <taxon>Tracheophyta</taxon>
        <taxon>Spermatophyta</taxon>
        <taxon>Magnoliopsida</taxon>
        <taxon>eudicotyledons</taxon>
        <taxon>Gunneridae</taxon>
        <taxon>Pentapetalae</taxon>
        <taxon>asterids</taxon>
        <taxon>lamiids</taxon>
        <taxon>Solanales</taxon>
        <taxon>Solanaceae</taxon>
        <taxon>Solanoideae</taxon>
        <taxon>Solaneae</taxon>
        <taxon>Solanum</taxon>
    </lineage>
</organism>
<sequence length="157" mass="17627">MLNWRSSSFLSEVADLLVTNGTIYTSDEALPFADSMAIRNGRILRVGNYSSIKELARTWTKELNLDGKIVVPGFIDSHLHFIPGGLEVCISPTFSYLYFLSSLIIFLGPGQMKKKLSNWKKEYLSSVGRVVLINTILDSLSIYRVFVSYPCHGRGKD</sequence>
<evidence type="ECO:0000313" key="3">
    <source>
        <dbReference type="Proteomes" id="UP000824120"/>
    </source>
</evidence>
<feature type="transmembrane region" description="Helical" evidence="1">
    <location>
        <begin position="93"/>
        <end position="110"/>
    </location>
</feature>
<evidence type="ECO:0008006" key="4">
    <source>
        <dbReference type="Google" id="ProtNLM"/>
    </source>
</evidence>
<keyword evidence="1" id="KW-0472">Membrane</keyword>
<keyword evidence="3" id="KW-1185">Reference proteome</keyword>
<comment type="caution">
    <text evidence="2">The sequence shown here is derived from an EMBL/GenBank/DDBJ whole genome shotgun (WGS) entry which is preliminary data.</text>
</comment>
<dbReference type="AlphaFoldDB" id="A0A9J5XRV5"/>
<dbReference type="Proteomes" id="UP000824120">
    <property type="component" value="Chromosome 8"/>
</dbReference>
<proteinExistence type="predicted"/>